<keyword evidence="7 12" id="KW-0067">ATP-binding</keyword>
<dbReference type="Proteomes" id="UP000326251">
    <property type="component" value="Unassembled WGS sequence"/>
</dbReference>
<evidence type="ECO:0000256" key="9">
    <source>
        <dbReference type="ARBA" id="ARBA00023136"/>
    </source>
</evidence>
<evidence type="ECO:0000313" key="13">
    <source>
        <dbReference type="Proteomes" id="UP000326251"/>
    </source>
</evidence>
<evidence type="ECO:0000256" key="7">
    <source>
        <dbReference type="ARBA" id="ARBA00022840"/>
    </source>
</evidence>
<comment type="similarity">
    <text evidence="2">Belongs to the ABC transporter superfamily.</text>
</comment>
<feature type="compositionally biased region" description="Low complexity" evidence="10">
    <location>
        <begin position="34"/>
        <end position="45"/>
    </location>
</feature>
<dbReference type="PANTHER" id="PTHR43297:SF14">
    <property type="entry name" value="ATPASE AAA-TYPE CORE DOMAIN-CONTAINING PROTEIN"/>
    <property type="match status" value="1"/>
</dbReference>
<dbReference type="PROSITE" id="PS50893">
    <property type="entry name" value="ABC_TRANSPORTER_2"/>
    <property type="match status" value="1"/>
</dbReference>
<dbReference type="EMBL" id="RZUG01000027">
    <property type="protein sequence ID" value="KAA8823211.1"/>
    <property type="molecule type" value="Genomic_DNA"/>
</dbReference>
<gene>
    <name evidence="12" type="ORF">EMO92_10360</name>
</gene>
<dbReference type="Gene3D" id="3.40.50.300">
    <property type="entry name" value="P-loop containing nucleotide triphosphate hydrolases"/>
    <property type="match status" value="1"/>
</dbReference>
<feature type="compositionally biased region" description="Basic and acidic residues" evidence="10">
    <location>
        <begin position="18"/>
        <end position="31"/>
    </location>
</feature>
<evidence type="ECO:0000256" key="2">
    <source>
        <dbReference type="ARBA" id="ARBA00005417"/>
    </source>
</evidence>
<dbReference type="InterPro" id="IPR003439">
    <property type="entry name" value="ABC_transporter-like_ATP-bd"/>
</dbReference>
<feature type="region of interest" description="Disordered" evidence="10">
    <location>
        <begin position="384"/>
        <end position="408"/>
    </location>
</feature>
<name>A0A5J5E2U1_9BIFI</name>
<dbReference type="Pfam" id="PF00005">
    <property type="entry name" value="ABC_tran"/>
    <property type="match status" value="2"/>
</dbReference>
<evidence type="ECO:0000256" key="10">
    <source>
        <dbReference type="SAM" id="MobiDB-lite"/>
    </source>
</evidence>
<keyword evidence="4" id="KW-1003">Cell membrane</keyword>
<keyword evidence="6" id="KW-0547">Nucleotide-binding</keyword>
<keyword evidence="8" id="KW-1278">Translocase</keyword>
<feature type="compositionally biased region" description="Low complexity" evidence="10">
    <location>
        <begin position="387"/>
        <end position="396"/>
    </location>
</feature>
<keyword evidence="3" id="KW-0813">Transport</keyword>
<evidence type="ECO:0000256" key="4">
    <source>
        <dbReference type="ARBA" id="ARBA00022475"/>
    </source>
</evidence>
<comment type="caution">
    <text evidence="12">The sequence shown here is derived from an EMBL/GenBank/DDBJ whole genome shotgun (WGS) entry which is preliminary data.</text>
</comment>
<dbReference type="GO" id="GO:0005524">
    <property type="term" value="F:ATP binding"/>
    <property type="evidence" value="ECO:0007669"/>
    <property type="project" value="UniProtKB-KW"/>
</dbReference>
<organism evidence="12 13">
    <name type="scientific">Bifidobacterium reuteri</name>
    <dbReference type="NCBI Taxonomy" id="983706"/>
    <lineage>
        <taxon>Bacteria</taxon>
        <taxon>Bacillati</taxon>
        <taxon>Actinomycetota</taxon>
        <taxon>Actinomycetes</taxon>
        <taxon>Bifidobacteriales</taxon>
        <taxon>Bifidobacteriaceae</taxon>
        <taxon>Bifidobacterium</taxon>
    </lineage>
</organism>
<dbReference type="GO" id="GO:0016887">
    <property type="term" value="F:ATP hydrolysis activity"/>
    <property type="evidence" value="ECO:0007669"/>
    <property type="project" value="InterPro"/>
</dbReference>
<dbReference type="SUPFAM" id="SSF52540">
    <property type="entry name" value="P-loop containing nucleoside triphosphate hydrolases"/>
    <property type="match status" value="1"/>
</dbReference>
<evidence type="ECO:0000313" key="12">
    <source>
        <dbReference type="EMBL" id="KAA8823211.1"/>
    </source>
</evidence>
<dbReference type="InterPro" id="IPR050388">
    <property type="entry name" value="ABC_Ni/Peptide_Import"/>
</dbReference>
<evidence type="ECO:0000256" key="6">
    <source>
        <dbReference type="ARBA" id="ARBA00022741"/>
    </source>
</evidence>
<dbReference type="InterPro" id="IPR027417">
    <property type="entry name" value="P-loop_NTPase"/>
</dbReference>
<comment type="subcellular location">
    <subcellularLocation>
        <location evidence="1">Cell membrane</location>
        <topology evidence="1">Peripheral membrane protein</topology>
    </subcellularLocation>
</comment>
<dbReference type="PANTHER" id="PTHR43297">
    <property type="entry name" value="OLIGOPEPTIDE TRANSPORT ATP-BINDING PROTEIN APPD"/>
    <property type="match status" value="1"/>
</dbReference>
<dbReference type="InterPro" id="IPR017871">
    <property type="entry name" value="ABC_transporter-like_CS"/>
</dbReference>
<protein>
    <submittedName>
        <fullName evidence="12">ABC transporter ATP-binding protein</fullName>
    </submittedName>
</protein>
<proteinExistence type="inferred from homology"/>
<feature type="domain" description="ABC transporter" evidence="11">
    <location>
        <begin position="81"/>
        <end position="364"/>
    </location>
</feature>
<dbReference type="PROSITE" id="PS00211">
    <property type="entry name" value="ABC_TRANSPORTER_1"/>
    <property type="match status" value="1"/>
</dbReference>
<accession>A0A5J5E2U1</accession>
<dbReference type="AlphaFoldDB" id="A0A5J5E2U1"/>
<evidence type="ECO:0000259" key="11">
    <source>
        <dbReference type="PROSITE" id="PS50893"/>
    </source>
</evidence>
<sequence length="408" mass="42178">MVGVDAAGCRSGAGRHRAGADRRRAQRHEEAGMSADAATTAADSSVEANIDSAARPDAALGGGCTTAGDSTDAVAPTQSLVKVRDLLIHASLTGRPLVDGVSFDVAPGEAVGVVGESGSGKSLTLRAIMGLLPEGVTLTNPESAITIAPFPAAAAGVSRGAGATTLPALPEQGETAAQQIGGVARESIRPGASAPSRAPRLAMIFQDPVSSLDPLSGVVRQVAEVLRYNRHLRRREARAQAADLLVSLGLPESLRAADRYPGQLSGGQCQRVGIAIALATNPDILLCDEPTTALDVTVQLQILDLLADLRDRLGLTMLFVTHNLGVAARLCSRLIVMQHGHIVEAGPTEQVLRHPQDEYTRRLVSAVLPIPDAGEVATDMRAQLTDGNTNTGNTSGLSRNWLSGAGPL</sequence>
<keyword evidence="9" id="KW-0472">Membrane</keyword>
<dbReference type="InterPro" id="IPR003593">
    <property type="entry name" value="AAA+_ATPase"/>
</dbReference>
<reference evidence="12 13" key="1">
    <citation type="journal article" date="2019" name="Syst. Appl. Microbiol.">
        <title>Characterization of Bifidobacterium species in feaces of the Egyptian fruit bat: Description of B. vespertilionis sp. nov. and B. rousetti sp. nov.</title>
        <authorList>
            <person name="Modesto M."/>
            <person name="Satti M."/>
            <person name="Watanabe K."/>
            <person name="Puglisi E."/>
            <person name="Morelli L."/>
            <person name="Huang C.-H."/>
            <person name="Liou J.-S."/>
            <person name="Miyashita M."/>
            <person name="Tamura T."/>
            <person name="Saito S."/>
            <person name="Mori K."/>
            <person name="Huang L."/>
            <person name="Sciavilla P."/>
            <person name="Sandri C."/>
            <person name="Spiezio C."/>
            <person name="Vitali F."/>
            <person name="Cavalieri D."/>
            <person name="Perpetuini G."/>
            <person name="Tofalo R."/>
            <person name="Bonetti A."/>
            <person name="Arita M."/>
            <person name="Mattarelli P."/>
        </authorList>
    </citation>
    <scope>NUCLEOTIDE SEQUENCE [LARGE SCALE GENOMIC DNA]</scope>
    <source>
        <strain evidence="12 13">RST19</strain>
    </source>
</reference>
<keyword evidence="5" id="KW-0997">Cell inner membrane</keyword>
<dbReference type="GO" id="GO:0005886">
    <property type="term" value="C:plasma membrane"/>
    <property type="evidence" value="ECO:0007669"/>
    <property type="project" value="UniProtKB-SubCell"/>
</dbReference>
<dbReference type="SMART" id="SM00382">
    <property type="entry name" value="AAA"/>
    <property type="match status" value="1"/>
</dbReference>
<evidence type="ECO:0000256" key="3">
    <source>
        <dbReference type="ARBA" id="ARBA00022448"/>
    </source>
</evidence>
<feature type="region of interest" description="Disordered" evidence="10">
    <location>
        <begin position="1"/>
        <end position="46"/>
    </location>
</feature>
<feature type="compositionally biased region" description="Low complexity" evidence="10">
    <location>
        <begin position="1"/>
        <end position="12"/>
    </location>
</feature>
<evidence type="ECO:0000256" key="8">
    <source>
        <dbReference type="ARBA" id="ARBA00022967"/>
    </source>
</evidence>
<evidence type="ECO:0000256" key="1">
    <source>
        <dbReference type="ARBA" id="ARBA00004202"/>
    </source>
</evidence>
<evidence type="ECO:0000256" key="5">
    <source>
        <dbReference type="ARBA" id="ARBA00022519"/>
    </source>
</evidence>
<dbReference type="CDD" id="cd03257">
    <property type="entry name" value="ABC_NikE_OppD_transporters"/>
    <property type="match status" value="1"/>
</dbReference>